<dbReference type="EnsemblMetazoa" id="GMOY010959-RA">
    <property type="protein sequence ID" value="GMOY010959-PA"/>
    <property type="gene ID" value="GMOY010959"/>
</dbReference>
<evidence type="ECO:0000313" key="2">
    <source>
        <dbReference type="Proteomes" id="UP000092444"/>
    </source>
</evidence>
<dbReference type="VEuPathDB" id="VectorBase:GMOY010959"/>
<keyword evidence="2" id="KW-1185">Reference proteome</keyword>
<dbReference type="EMBL" id="CCAG010007841">
    <property type="status" value="NOT_ANNOTATED_CDS"/>
    <property type="molecule type" value="Genomic_DNA"/>
</dbReference>
<organism evidence="1 2">
    <name type="scientific">Glossina morsitans morsitans</name>
    <name type="common">Savannah tsetse fly</name>
    <dbReference type="NCBI Taxonomy" id="37546"/>
    <lineage>
        <taxon>Eukaryota</taxon>
        <taxon>Metazoa</taxon>
        <taxon>Ecdysozoa</taxon>
        <taxon>Arthropoda</taxon>
        <taxon>Hexapoda</taxon>
        <taxon>Insecta</taxon>
        <taxon>Pterygota</taxon>
        <taxon>Neoptera</taxon>
        <taxon>Endopterygota</taxon>
        <taxon>Diptera</taxon>
        <taxon>Brachycera</taxon>
        <taxon>Muscomorpha</taxon>
        <taxon>Hippoboscoidea</taxon>
        <taxon>Glossinidae</taxon>
        <taxon>Glossina</taxon>
    </lineage>
</organism>
<protein>
    <submittedName>
        <fullName evidence="1">Uncharacterized protein</fullName>
    </submittedName>
</protein>
<sequence length="205" mass="22898">MLADDYEKILMELIHENARLSGRIEGLEKGMGKINKPLVASDDVPTVAGGPVPCPPPNPVETWSVVVRRVNATETPKQVVEKVAAHVGPSLGVRIHDMKAIRNRGVVIRTTSVEGREGGQTNSTYDFMEELYKLNFKDRGISEDEFKRSIRLASRPWTGGDGQINVILESTQRLSDMLMSAGRVYAHWYSFLVRSVDEVPPLWRV</sequence>
<evidence type="ECO:0000313" key="1">
    <source>
        <dbReference type="EnsemblMetazoa" id="GMOY010959-PA"/>
    </source>
</evidence>
<dbReference type="PhylomeDB" id="A0A1B0GCD0"/>
<proteinExistence type="predicted"/>
<reference evidence="1" key="1">
    <citation type="submission" date="2020-05" db="UniProtKB">
        <authorList>
            <consortium name="EnsemblMetazoa"/>
        </authorList>
    </citation>
    <scope>IDENTIFICATION</scope>
    <source>
        <strain evidence="1">Yale</strain>
    </source>
</reference>
<dbReference type="Proteomes" id="UP000092444">
    <property type="component" value="Unassembled WGS sequence"/>
</dbReference>
<dbReference type="AlphaFoldDB" id="A0A1B0GCD0"/>
<name>A0A1B0GCD0_GLOMM</name>
<accession>A0A1B0GCD0</accession>